<dbReference type="AlphaFoldDB" id="A0A6G4A5U8"/>
<name>A0A6G4A5U8_9BACL</name>
<proteinExistence type="predicted"/>
<gene>
    <name evidence="1" type="ORF">GK047_24715</name>
</gene>
<sequence>MAGVQSRSTIVKEPISPILTKNLKHIHKLRHIFTTLQVSAGTDKQK</sequence>
<protein>
    <submittedName>
        <fullName evidence="1">Uncharacterized protein</fullName>
    </submittedName>
</protein>
<comment type="caution">
    <text evidence="1">The sequence shown here is derived from an EMBL/GenBank/DDBJ whole genome shotgun (WGS) entry which is preliminary data.</text>
</comment>
<reference evidence="1" key="1">
    <citation type="submission" date="2020-02" db="EMBL/GenBank/DDBJ databases">
        <authorList>
            <person name="Shen X.-R."/>
            <person name="Zhang Y.-X."/>
        </authorList>
    </citation>
    <scope>NUCLEOTIDE SEQUENCE</scope>
    <source>
        <strain evidence="1">SYP-B3998</strain>
    </source>
</reference>
<evidence type="ECO:0000313" key="1">
    <source>
        <dbReference type="EMBL" id="NEW09179.1"/>
    </source>
</evidence>
<dbReference type="RefSeq" id="WP_163952788.1">
    <property type="nucleotide sequence ID" value="NZ_JAAIKC010000014.1"/>
</dbReference>
<accession>A0A6G4A5U8</accession>
<dbReference type="EMBL" id="JAAIKC010000014">
    <property type="protein sequence ID" value="NEW09179.1"/>
    <property type="molecule type" value="Genomic_DNA"/>
</dbReference>
<organism evidence="1">
    <name type="scientific">Paenibacillus sp. SYP-B3998</name>
    <dbReference type="NCBI Taxonomy" id="2678564"/>
    <lineage>
        <taxon>Bacteria</taxon>
        <taxon>Bacillati</taxon>
        <taxon>Bacillota</taxon>
        <taxon>Bacilli</taxon>
        <taxon>Bacillales</taxon>
        <taxon>Paenibacillaceae</taxon>
        <taxon>Paenibacillus</taxon>
    </lineage>
</organism>